<dbReference type="Pfam" id="PF03007">
    <property type="entry name" value="WS_DGAT_cat"/>
    <property type="match status" value="1"/>
</dbReference>
<accession>A0A6H9YY32</accession>
<feature type="domain" description="O-acyltransferase WSD1 C-terminal" evidence="13">
    <location>
        <begin position="325"/>
        <end position="482"/>
    </location>
</feature>
<dbReference type="UniPathway" id="UPA00282"/>
<dbReference type="GO" id="GO:0051701">
    <property type="term" value="P:biological process involved in interaction with host"/>
    <property type="evidence" value="ECO:0007669"/>
    <property type="project" value="TreeGrafter"/>
</dbReference>
<evidence type="ECO:0000256" key="9">
    <source>
        <dbReference type="ARBA" id="ARBA00023315"/>
    </source>
</evidence>
<protein>
    <recommendedName>
        <fullName evidence="4 11">Diacylglycerol O-acyltransferase</fullName>
        <ecNumber evidence="4 11">2.3.1.20</ecNumber>
    </recommendedName>
</protein>
<evidence type="ECO:0000256" key="7">
    <source>
        <dbReference type="ARBA" id="ARBA00022798"/>
    </source>
</evidence>
<comment type="pathway">
    <text evidence="1 11">Glycerolipid metabolism; triacylglycerol biosynthesis.</text>
</comment>
<evidence type="ECO:0000256" key="8">
    <source>
        <dbReference type="ARBA" id="ARBA00023098"/>
    </source>
</evidence>
<sequence>MTQLTAMDANFLYAETSTTHVHIAGLGIVDASACPGGRLTVDAVVELIRDRSHLAARPLRQRLVEVPLGLDRPYWEDDPDFDPHRHIFEIALPAPGDDHQLADAVGRLHEQPLDRNRPLWELVIIQGLSGGRTAVYVKAHHAAIDGVMAAETLAALLDLTPEPRDLPADDLEPARAPGRMSMLSTSLLKTAMYPVRSALSMARTAPYLDEIPGVSAIPGVGLMTQVVQGALRRDDVPRAPRTSAPPTSFNLPIGRHRSVAYGDLPLAEVKEIRRVLGGSVNDVVMALCATALRQWLDKRGELPERPLAVGVPVSLRKGEDVGDPGNQVSLMAAPLAVHVADPAERYAAVRRDMDLVKRRFVASSGNWVQELSGIIPTPVAGTLTRLAMSALPALQSVPNVSVRPINLIISNVPGPQFPLYLCGTKVLGYYPISAISDLSGGLNITVFSYDGRVCVGVVACRDLVPAPSEIIDHLTDALAELKDLARPVVIPEPELSPV</sequence>
<dbReference type="InterPro" id="IPR014292">
    <property type="entry name" value="Acyl_transf_WS/DGAT"/>
</dbReference>
<dbReference type="GO" id="GO:0001666">
    <property type="term" value="P:response to hypoxia"/>
    <property type="evidence" value="ECO:0007669"/>
    <property type="project" value="TreeGrafter"/>
</dbReference>
<comment type="similarity">
    <text evidence="3 11">Belongs to the long-chain O-acyltransferase family.</text>
</comment>
<dbReference type="InterPro" id="IPR045034">
    <property type="entry name" value="O-acyltransferase_WSD1-like"/>
</dbReference>
<dbReference type="InterPro" id="IPR004255">
    <property type="entry name" value="O-acyltransferase_WSD1_N"/>
</dbReference>
<evidence type="ECO:0000259" key="13">
    <source>
        <dbReference type="Pfam" id="PF06974"/>
    </source>
</evidence>
<dbReference type="GO" id="GO:0005886">
    <property type="term" value="C:plasma membrane"/>
    <property type="evidence" value="ECO:0007669"/>
    <property type="project" value="TreeGrafter"/>
</dbReference>
<gene>
    <name evidence="14" type="ORF">F8566_25820</name>
</gene>
<evidence type="ECO:0000313" key="14">
    <source>
        <dbReference type="EMBL" id="KAB2346117.1"/>
    </source>
</evidence>
<dbReference type="PANTHER" id="PTHR31650:SF1">
    <property type="entry name" value="WAX ESTER SYNTHASE_DIACYLGLYCEROL ACYLTRANSFERASE 4-RELATED"/>
    <property type="match status" value="1"/>
</dbReference>
<dbReference type="OrthoDB" id="9810950at2"/>
<dbReference type="Pfam" id="PF06974">
    <property type="entry name" value="WS_DGAT_C"/>
    <property type="match status" value="1"/>
</dbReference>
<evidence type="ECO:0000256" key="1">
    <source>
        <dbReference type="ARBA" id="ARBA00004771"/>
    </source>
</evidence>
<comment type="catalytic activity">
    <reaction evidence="10 11">
        <text>an acyl-CoA + a 1,2-diacyl-sn-glycerol = a triacyl-sn-glycerol + CoA</text>
        <dbReference type="Rhea" id="RHEA:10868"/>
        <dbReference type="ChEBI" id="CHEBI:17815"/>
        <dbReference type="ChEBI" id="CHEBI:57287"/>
        <dbReference type="ChEBI" id="CHEBI:58342"/>
        <dbReference type="ChEBI" id="CHEBI:64615"/>
        <dbReference type="EC" id="2.3.1.20"/>
    </reaction>
</comment>
<comment type="pathway">
    <text evidence="2">Lipid metabolism.</text>
</comment>
<dbReference type="PANTHER" id="PTHR31650">
    <property type="entry name" value="O-ACYLTRANSFERASE (WSD1-LIKE) FAMILY PROTEIN"/>
    <property type="match status" value="1"/>
</dbReference>
<dbReference type="GO" id="GO:0004144">
    <property type="term" value="F:diacylglycerol O-acyltransferase activity"/>
    <property type="evidence" value="ECO:0007669"/>
    <property type="project" value="UniProtKB-EC"/>
</dbReference>
<dbReference type="GO" id="GO:0006071">
    <property type="term" value="P:glycerol metabolic process"/>
    <property type="evidence" value="ECO:0007669"/>
    <property type="project" value="UniProtKB-KW"/>
</dbReference>
<dbReference type="AlphaFoldDB" id="A0A6H9YY32"/>
<evidence type="ECO:0000256" key="2">
    <source>
        <dbReference type="ARBA" id="ARBA00005189"/>
    </source>
</evidence>
<dbReference type="GO" id="GO:0071731">
    <property type="term" value="P:response to nitric oxide"/>
    <property type="evidence" value="ECO:0007669"/>
    <property type="project" value="TreeGrafter"/>
</dbReference>
<reference evidence="14 15" key="1">
    <citation type="submission" date="2019-09" db="EMBL/GenBank/DDBJ databases">
        <title>Actinomadura physcomitrii sp. nov., a novel actinomycete isolated from moss [Physcomitrium sphaericum (Ludw) Fuernr].</title>
        <authorList>
            <person name="Zhuang X."/>
            <person name="Liu C."/>
        </authorList>
    </citation>
    <scope>NUCLEOTIDE SEQUENCE [LARGE SCALE GENOMIC DNA]</scope>
    <source>
        <strain evidence="14 15">HMC1</strain>
    </source>
</reference>
<dbReference type="SUPFAM" id="SSF52777">
    <property type="entry name" value="CoA-dependent acyltransferases"/>
    <property type="match status" value="1"/>
</dbReference>
<evidence type="ECO:0000256" key="11">
    <source>
        <dbReference type="RuleBase" id="RU361241"/>
    </source>
</evidence>
<evidence type="ECO:0000256" key="5">
    <source>
        <dbReference type="ARBA" id="ARBA00022516"/>
    </source>
</evidence>
<dbReference type="InterPro" id="IPR009721">
    <property type="entry name" value="O-acyltransferase_WSD1_C"/>
</dbReference>
<evidence type="ECO:0000256" key="6">
    <source>
        <dbReference type="ARBA" id="ARBA00022679"/>
    </source>
</evidence>
<keyword evidence="7 11" id="KW-0319">Glycerol metabolism</keyword>
<feature type="domain" description="O-acyltransferase WSD1-like N-terminal" evidence="12">
    <location>
        <begin position="4"/>
        <end position="284"/>
    </location>
</feature>
<evidence type="ECO:0000256" key="3">
    <source>
        <dbReference type="ARBA" id="ARBA00009587"/>
    </source>
</evidence>
<keyword evidence="8 11" id="KW-0443">Lipid metabolism</keyword>
<name>A0A6H9YY32_9ACTN</name>
<proteinExistence type="inferred from homology"/>
<keyword evidence="6 11" id="KW-0808">Transferase</keyword>
<comment type="caution">
    <text evidence="14">The sequence shown here is derived from an EMBL/GenBank/DDBJ whole genome shotgun (WGS) entry which is preliminary data.</text>
</comment>
<keyword evidence="9 11" id="KW-0012">Acyltransferase</keyword>
<dbReference type="GO" id="GO:0019432">
    <property type="term" value="P:triglyceride biosynthetic process"/>
    <property type="evidence" value="ECO:0007669"/>
    <property type="project" value="UniProtKB-UniPathway"/>
</dbReference>
<dbReference type="EC" id="2.3.1.20" evidence="4 11"/>
<evidence type="ECO:0000256" key="4">
    <source>
        <dbReference type="ARBA" id="ARBA00013244"/>
    </source>
</evidence>
<keyword evidence="5 11" id="KW-0444">Lipid biosynthesis</keyword>
<keyword evidence="15" id="KW-1185">Reference proteome</keyword>
<evidence type="ECO:0000313" key="15">
    <source>
        <dbReference type="Proteomes" id="UP000468735"/>
    </source>
</evidence>
<dbReference type="Proteomes" id="UP000468735">
    <property type="component" value="Unassembled WGS sequence"/>
</dbReference>
<dbReference type="NCBIfam" id="TIGR02946">
    <property type="entry name" value="acyl_WS_DGAT"/>
    <property type="match status" value="1"/>
</dbReference>
<dbReference type="RefSeq" id="WP_151564293.1">
    <property type="nucleotide sequence ID" value="NZ_WBMT01000012.1"/>
</dbReference>
<evidence type="ECO:0000256" key="10">
    <source>
        <dbReference type="ARBA" id="ARBA00048109"/>
    </source>
</evidence>
<organism evidence="14 15">
    <name type="scientific">Actinomadura rudentiformis</name>
    <dbReference type="NCBI Taxonomy" id="359158"/>
    <lineage>
        <taxon>Bacteria</taxon>
        <taxon>Bacillati</taxon>
        <taxon>Actinomycetota</taxon>
        <taxon>Actinomycetes</taxon>
        <taxon>Streptosporangiales</taxon>
        <taxon>Thermomonosporaceae</taxon>
        <taxon>Actinomadura</taxon>
    </lineage>
</organism>
<dbReference type="EMBL" id="WBMT01000012">
    <property type="protein sequence ID" value="KAB2346117.1"/>
    <property type="molecule type" value="Genomic_DNA"/>
</dbReference>
<evidence type="ECO:0000259" key="12">
    <source>
        <dbReference type="Pfam" id="PF03007"/>
    </source>
</evidence>